<dbReference type="Gene3D" id="1.10.510.10">
    <property type="entry name" value="Transferase(Phosphotransferase) domain 1"/>
    <property type="match status" value="1"/>
</dbReference>
<evidence type="ECO:0000313" key="7">
    <source>
        <dbReference type="Proteomes" id="UP000275480"/>
    </source>
</evidence>
<dbReference type="PROSITE" id="PS50011">
    <property type="entry name" value="PROTEIN_KINASE_DOM"/>
    <property type="match status" value="1"/>
</dbReference>
<feature type="region of interest" description="Disordered" evidence="4">
    <location>
        <begin position="1"/>
        <end position="33"/>
    </location>
</feature>
<feature type="domain" description="Protein kinase" evidence="5">
    <location>
        <begin position="84"/>
        <end position="391"/>
    </location>
</feature>
<reference evidence="6 7" key="1">
    <citation type="submission" date="2018-07" db="EMBL/GenBank/DDBJ databases">
        <title>Identification of spontaneous genetic mutation associated with occurrence of a yellow conidial color mutant of Aspergillus flavus.</title>
        <authorList>
            <person name="Chang P.-K."/>
            <person name="Mack B.M."/>
            <person name="Scharfenstein L."/>
            <person name="Gilbert M.K."/>
        </authorList>
    </citation>
    <scope>NUCLEOTIDE SEQUENCE [LARGE SCALE GENOMIC DNA]</scope>
    <source>
        <strain evidence="6 7">CA14</strain>
    </source>
</reference>
<evidence type="ECO:0000256" key="3">
    <source>
        <dbReference type="PROSITE-ProRule" id="PRU00023"/>
    </source>
</evidence>
<dbReference type="SUPFAM" id="SSF48403">
    <property type="entry name" value="Ankyrin repeat"/>
    <property type="match status" value="2"/>
</dbReference>
<feature type="repeat" description="ANK" evidence="3">
    <location>
        <begin position="619"/>
        <end position="651"/>
    </location>
</feature>
<dbReference type="Gene3D" id="1.25.40.20">
    <property type="entry name" value="Ankyrin repeat-containing domain"/>
    <property type="match status" value="2"/>
</dbReference>
<dbReference type="PROSITE" id="PS50297">
    <property type="entry name" value="ANK_REP_REGION"/>
    <property type="match status" value="2"/>
</dbReference>
<protein>
    <recommendedName>
        <fullName evidence="5">Protein kinase domain-containing protein</fullName>
    </recommendedName>
</protein>
<evidence type="ECO:0000256" key="1">
    <source>
        <dbReference type="ARBA" id="ARBA00022737"/>
    </source>
</evidence>
<dbReference type="PANTHER" id="PTHR24193:SF121">
    <property type="entry name" value="ADA2A-CONTAINING COMPLEX COMPONENT 3, ISOFORM D"/>
    <property type="match status" value="1"/>
</dbReference>
<dbReference type="Pfam" id="PF12796">
    <property type="entry name" value="Ank_2"/>
    <property type="match status" value="1"/>
</dbReference>
<dbReference type="GO" id="GO:0005524">
    <property type="term" value="F:ATP binding"/>
    <property type="evidence" value="ECO:0007669"/>
    <property type="project" value="InterPro"/>
</dbReference>
<evidence type="ECO:0000256" key="2">
    <source>
        <dbReference type="ARBA" id="ARBA00023043"/>
    </source>
</evidence>
<organism evidence="6 7">
    <name type="scientific">Aspergillus flavus</name>
    <dbReference type="NCBI Taxonomy" id="5059"/>
    <lineage>
        <taxon>Eukaryota</taxon>
        <taxon>Fungi</taxon>
        <taxon>Dikarya</taxon>
        <taxon>Ascomycota</taxon>
        <taxon>Pezizomycotina</taxon>
        <taxon>Eurotiomycetes</taxon>
        <taxon>Eurotiomycetidae</taxon>
        <taxon>Eurotiales</taxon>
        <taxon>Aspergillaceae</taxon>
        <taxon>Aspergillus</taxon>
        <taxon>Aspergillus subgen. Circumdati</taxon>
    </lineage>
</organism>
<dbReference type="PROSITE" id="PS00108">
    <property type="entry name" value="PROTEIN_KINASE_ST"/>
    <property type="match status" value="1"/>
</dbReference>
<dbReference type="EMBL" id="QQZZ01000171">
    <property type="protein sequence ID" value="RMZ38110.1"/>
    <property type="molecule type" value="Genomic_DNA"/>
</dbReference>
<dbReference type="InterPro" id="IPR011009">
    <property type="entry name" value="Kinase-like_dom_sf"/>
</dbReference>
<dbReference type="InterPro" id="IPR002110">
    <property type="entry name" value="Ankyrin_rpt"/>
</dbReference>
<dbReference type="InterPro" id="IPR050663">
    <property type="entry name" value="Ankyrin-SOCS_Box"/>
</dbReference>
<keyword evidence="1" id="KW-0677">Repeat</keyword>
<dbReference type="GO" id="GO:0004672">
    <property type="term" value="F:protein kinase activity"/>
    <property type="evidence" value="ECO:0007669"/>
    <property type="project" value="InterPro"/>
</dbReference>
<keyword evidence="2 3" id="KW-0040">ANK repeat</keyword>
<dbReference type="InterPro" id="IPR000719">
    <property type="entry name" value="Prot_kinase_dom"/>
</dbReference>
<dbReference type="PROSITE" id="PS50088">
    <property type="entry name" value="ANK_REPEAT"/>
    <property type="match status" value="2"/>
</dbReference>
<dbReference type="InterPro" id="IPR008271">
    <property type="entry name" value="Ser/Thr_kinase_AS"/>
</dbReference>
<accession>A0AB74BWH0</accession>
<dbReference type="GO" id="GO:0045944">
    <property type="term" value="P:positive regulation of transcription by RNA polymerase II"/>
    <property type="evidence" value="ECO:0007669"/>
    <property type="project" value="TreeGrafter"/>
</dbReference>
<dbReference type="Pfam" id="PF00069">
    <property type="entry name" value="Pkinase"/>
    <property type="match status" value="1"/>
</dbReference>
<dbReference type="SMART" id="SM00220">
    <property type="entry name" value="S_TKc"/>
    <property type="match status" value="1"/>
</dbReference>
<evidence type="ECO:0000256" key="4">
    <source>
        <dbReference type="SAM" id="MobiDB-lite"/>
    </source>
</evidence>
<dbReference type="Pfam" id="PF00023">
    <property type="entry name" value="Ank"/>
    <property type="match status" value="1"/>
</dbReference>
<gene>
    <name evidence="6" type="ORF">CA14_012820</name>
</gene>
<dbReference type="GO" id="GO:0005634">
    <property type="term" value="C:nucleus"/>
    <property type="evidence" value="ECO:0007669"/>
    <property type="project" value="TreeGrafter"/>
</dbReference>
<dbReference type="InterPro" id="IPR036770">
    <property type="entry name" value="Ankyrin_rpt-contain_sf"/>
</dbReference>
<evidence type="ECO:0000313" key="6">
    <source>
        <dbReference type="EMBL" id="RMZ38110.1"/>
    </source>
</evidence>
<dbReference type="SMART" id="SM00248">
    <property type="entry name" value="ANK"/>
    <property type="match status" value="8"/>
</dbReference>
<feature type="compositionally biased region" description="Polar residues" evidence="4">
    <location>
        <begin position="11"/>
        <end position="33"/>
    </location>
</feature>
<dbReference type="SUPFAM" id="SSF56112">
    <property type="entry name" value="Protein kinase-like (PK-like)"/>
    <property type="match status" value="1"/>
</dbReference>
<name>A0AB74BWH0_ASPFL</name>
<dbReference type="GO" id="GO:0000976">
    <property type="term" value="F:transcription cis-regulatory region binding"/>
    <property type="evidence" value="ECO:0007669"/>
    <property type="project" value="TreeGrafter"/>
</dbReference>
<dbReference type="AlphaFoldDB" id="A0AB74BWH0"/>
<evidence type="ECO:0000259" key="5">
    <source>
        <dbReference type="PROSITE" id="PS50011"/>
    </source>
</evidence>
<comment type="caution">
    <text evidence="6">The sequence shown here is derived from an EMBL/GenBank/DDBJ whole genome shotgun (WGS) entry which is preliminary data.</text>
</comment>
<dbReference type="Proteomes" id="UP000275480">
    <property type="component" value="Unassembled WGS sequence"/>
</dbReference>
<proteinExistence type="predicted"/>
<feature type="repeat" description="ANK" evidence="3">
    <location>
        <begin position="586"/>
        <end position="618"/>
    </location>
</feature>
<dbReference type="PANTHER" id="PTHR24193">
    <property type="entry name" value="ANKYRIN REPEAT PROTEIN"/>
    <property type="match status" value="1"/>
</dbReference>
<sequence>MEIELDASRPVWSNSLAHQTERTTGPSSAQFNNDQQRIINNPSHYGNRPLDFLKLVTLIAAISNSLDQPLNAFEMVVDVPLSASAGSKILGSGLSFEVILIGIGPWVGLEIKPGRTPTFVVYKKLRGLTADLKRNEKADLLRAAMLEIRVLSHEPLRRHPNIINLIQLLWEPDPDLLDHAWPIIVLEYAPNGTLATFQDDFPTISFALKKRICQDVGKGLLALHACDIVHGDLKSENVLICNTSSGDVVAKLADFGCAIADIGPSDIKLPAFTLPWNAPECLEPLSGDRLKYTDVYSFGLLVWRVALNGLNPFRCIDGFASLQKIDLQREVETLKRQDRVLLMAEPTLQEPFCEKDVDKYLILDILHGTVRLDHSSRDLFGAVALLSDPVPVPNYPRTPIPRYDLDHLELALFGLVTAPLSLQLTIIRELEALTADSGRLGDDACASLFHLYMGRLEWPGARDNAAKWFGKAMLRPHNAYLARFARDVTEMLCRPIPSEGRVVSRLVHSASEGCYHSLVALREYSPEKFARMSRIYRQSGGFMRRDAIRQLVDCSSADDLQSIFDRLVIDNPQISSEIGGIMMSRSGDLLIHAAARVGSIAVLRDLIAFGVDIDAVNSQGETALLQACRAGHFNAVELLLRRGADAALASQNGETALHFIISFEDADIHRAADLLIDHGAMPCLFSVVPFNCSSTIYRGLHGTPLNYAVLMRNETAAQILISKGADPFHCDNAGPAGSHSVTPFLIAITTLLPTTVKAMLQSPARSTGLGEYLTHLTHPKCSTFMELLQTVTLTDASGGSFGDSFVPNLTRIIDLVRTFADSGNILLQPSKIGIPLLHACIAYGLPSPVIEHLLGTGCDKDIERVSAMRCWTPLQACIYLNRRDTFLILLNHGADINRSLFSGISYLQYCASVGPHGGYFARELTWRGATSEGLCDLKSNLTMMPQSSFAPAIFALMTGAFELAMHFTLMEFPDGHIPPGVPILHVLTSSTSRLPVSRLRHLLEPPTGLHPVPITGTTIEKRNCFHGLAVARGGFGPESFVNFRYLLQQCKSQGQDHHLLNQMDTYGMTPLTASAFLGRFELVSEMLYAGANPNIGAVTCGNAAYMGLTKLRKAPSVNPDTRDRLSPWTRTESRLLEKDYLSIIELSKAFGGQEPKSIGSAPRLDVSKFFGGNLKVWSSLSKPHHTANGEKTIITIAKNSLGGSYERYQRERAHQNRFLDSPVVLDRHSPNSFSARIQESKDFLEWYFSSGPKREQ</sequence>